<comment type="caution">
    <text evidence="3">The sequence shown here is derived from an EMBL/GenBank/DDBJ whole genome shotgun (WGS) entry which is preliminary data.</text>
</comment>
<feature type="compositionally biased region" description="Polar residues" evidence="1">
    <location>
        <begin position="152"/>
        <end position="184"/>
    </location>
</feature>
<protein>
    <submittedName>
        <fullName evidence="3">Putative LOC102093366</fullName>
    </submittedName>
</protein>
<sequence>MSYQSIFKEQCRTIVSLLLGVAAAALPSPGLAGGSSLWLNPTGPATSTPLHASPPLREWALDSARPAAHPNTDAGEATALGLAHGDPRALLPPGANSCPGPVRPCSCLPRTLSCKAAQRSTTQPPGGARLTVSRVQAPPALQQPKVGKRLSASGTRISQSRGTKLTLAAKSSLQHPSGASQLAQPSAAPKPAPRDTGMKSNSAPASCLM</sequence>
<keyword evidence="4" id="KW-1185">Reference proteome</keyword>
<dbReference type="AlphaFoldDB" id="A0A2I0M4Q4"/>
<name>A0A2I0M4Q4_COLLI</name>
<proteinExistence type="predicted"/>
<evidence type="ECO:0000256" key="2">
    <source>
        <dbReference type="SAM" id="SignalP"/>
    </source>
</evidence>
<accession>A0A2I0M4Q4</accession>
<dbReference type="InParanoid" id="A0A2I0M4Q4"/>
<dbReference type="EMBL" id="AKCR02000041">
    <property type="protein sequence ID" value="PKK24662.1"/>
    <property type="molecule type" value="Genomic_DNA"/>
</dbReference>
<feature type="chain" id="PRO_5014179301" evidence="2">
    <location>
        <begin position="33"/>
        <end position="209"/>
    </location>
</feature>
<dbReference type="KEGG" id="clv:102093366"/>
<feature type="signal peptide" evidence="2">
    <location>
        <begin position="1"/>
        <end position="32"/>
    </location>
</feature>
<organism evidence="3 4">
    <name type="scientific">Columba livia</name>
    <name type="common">Rock dove</name>
    <dbReference type="NCBI Taxonomy" id="8932"/>
    <lineage>
        <taxon>Eukaryota</taxon>
        <taxon>Metazoa</taxon>
        <taxon>Chordata</taxon>
        <taxon>Craniata</taxon>
        <taxon>Vertebrata</taxon>
        <taxon>Euteleostomi</taxon>
        <taxon>Archelosauria</taxon>
        <taxon>Archosauria</taxon>
        <taxon>Dinosauria</taxon>
        <taxon>Saurischia</taxon>
        <taxon>Theropoda</taxon>
        <taxon>Coelurosauria</taxon>
        <taxon>Aves</taxon>
        <taxon>Neognathae</taxon>
        <taxon>Neoaves</taxon>
        <taxon>Columbimorphae</taxon>
        <taxon>Columbiformes</taxon>
        <taxon>Columbidae</taxon>
        <taxon>Columba</taxon>
    </lineage>
</organism>
<dbReference type="Proteomes" id="UP000053872">
    <property type="component" value="Unassembled WGS sequence"/>
</dbReference>
<reference evidence="3 4" key="1">
    <citation type="journal article" date="2013" name="Science">
        <title>Genomic diversity and evolution of the head crest in the rock pigeon.</title>
        <authorList>
            <person name="Shapiro M.D."/>
            <person name="Kronenberg Z."/>
            <person name="Li C."/>
            <person name="Domyan E.T."/>
            <person name="Pan H."/>
            <person name="Campbell M."/>
            <person name="Tan H."/>
            <person name="Huff C.D."/>
            <person name="Hu H."/>
            <person name="Vickrey A.I."/>
            <person name="Nielsen S.C."/>
            <person name="Stringham S.A."/>
            <person name="Hu H."/>
            <person name="Willerslev E."/>
            <person name="Gilbert M.T."/>
            <person name="Yandell M."/>
            <person name="Zhang G."/>
            <person name="Wang J."/>
        </authorList>
    </citation>
    <scope>NUCLEOTIDE SEQUENCE [LARGE SCALE GENOMIC DNA]</scope>
    <source>
        <tissue evidence="3">Blood</tissue>
    </source>
</reference>
<feature type="region of interest" description="Disordered" evidence="1">
    <location>
        <begin position="118"/>
        <end position="209"/>
    </location>
</feature>
<gene>
    <name evidence="3" type="ORF">A306_00009265</name>
</gene>
<evidence type="ECO:0000313" key="3">
    <source>
        <dbReference type="EMBL" id="PKK24662.1"/>
    </source>
</evidence>
<evidence type="ECO:0000313" key="4">
    <source>
        <dbReference type="Proteomes" id="UP000053872"/>
    </source>
</evidence>
<keyword evidence="2" id="KW-0732">Signal</keyword>
<feature type="compositionally biased region" description="Polar residues" evidence="1">
    <location>
        <begin position="198"/>
        <end position="209"/>
    </location>
</feature>
<evidence type="ECO:0000256" key="1">
    <source>
        <dbReference type="SAM" id="MobiDB-lite"/>
    </source>
</evidence>